<proteinExistence type="inferred from homology"/>
<dbReference type="PANTHER" id="PTHR31905:SF2">
    <property type="entry name" value="PROTEIN MIX23"/>
    <property type="match status" value="1"/>
</dbReference>
<reference evidence="5" key="2">
    <citation type="submission" date="2023-11" db="UniProtKB">
        <authorList>
            <consortium name="WormBaseParasite"/>
        </authorList>
    </citation>
    <scope>IDENTIFICATION</scope>
</reference>
<dbReference type="GO" id="GO:0005758">
    <property type="term" value="C:mitochondrial intermembrane space"/>
    <property type="evidence" value="ECO:0007669"/>
    <property type="project" value="InterPro"/>
</dbReference>
<keyword evidence="4" id="KW-1185">Reference proteome</keyword>
<reference evidence="4" key="1">
    <citation type="submission" date="2022-06" db="EMBL/GenBank/DDBJ databases">
        <authorList>
            <person name="Berger JAMES D."/>
            <person name="Berger JAMES D."/>
        </authorList>
    </citation>
    <scope>NUCLEOTIDE SEQUENCE [LARGE SCALE GENOMIC DNA]</scope>
</reference>
<dbReference type="InterPro" id="IPR019171">
    <property type="entry name" value="MIX23"/>
</dbReference>
<evidence type="ECO:0000256" key="1">
    <source>
        <dbReference type="ARBA" id="ARBA00024204"/>
    </source>
</evidence>
<name>A0AA85IS98_TRIRE</name>
<dbReference type="Pfam" id="PF09774">
    <property type="entry name" value="MIX23"/>
    <property type="match status" value="1"/>
</dbReference>
<evidence type="ECO:0000256" key="2">
    <source>
        <dbReference type="ARBA" id="ARBA00024228"/>
    </source>
</evidence>
<accession>A0AA85IS98</accession>
<evidence type="ECO:0000313" key="4">
    <source>
        <dbReference type="Proteomes" id="UP000050795"/>
    </source>
</evidence>
<organism evidence="4 5">
    <name type="scientific">Trichobilharzia regenti</name>
    <name type="common">Nasal bird schistosome</name>
    <dbReference type="NCBI Taxonomy" id="157069"/>
    <lineage>
        <taxon>Eukaryota</taxon>
        <taxon>Metazoa</taxon>
        <taxon>Spiralia</taxon>
        <taxon>Lophotrochozoa</taxon>
        <taxon>Platyhelminthes</taxon>
        <taxon>Trematoda</taxon>
        <taxon>Digenea</taxon>
        <taxon>Strigeidida</taxon>
        <taxon>Schistosomatoidea</taxon>
        <taxon>Schistosomatidae</taxon>
        <taxon>Trichobilharzia</taxon>
    </lineage>
</organism>
<dbReference type="PANTHER" id="PTHR31905">
    <property type="entry name" value="COILED-COIL DOMAIN-CONTAINING PROTEIN 58"/>
    <property type="match status" value="1"/>
</dbReference>
<evidence type="ECO:0000313" key="5">
    <source>
        <dbReference type="WBParaSite" id="TREG1_116480.1"/>
    </source>
</evidence>
<comment type="similarity">
    <text evidence="1">Belongs to the MIX23 family.</text>
</comment>
<protein>
    <recommendedName>
        <fullName evidence="2">Protein MIX23</fullName>
    </recommendedName>
    <alternativeName>
        <fullName evidence="3">Coiled-coil domain-containing protein 58</fullName>
    </alternativeName>
</protein>
<sequence length="147" mass="17385">MNPGLPCDDFLQSAKLLNLWRKSDDRVRYELNAQIPTVSFQNKVDCSTKCSEFIEKMLTDHEGRSKAIKDCIRYSTDKLHSLNSSYSENSDDMNKKQITREIKKKQLLLRQFQSELLEEEVIQTAALKVIYERCREHLRHPIFEKFK</sequence>
<dbReference type="Proteomes" id="UP000050795">
    <property type="component" value="Unassembled WGS sequence"/>
</dbReference>
<dbReference type="WBParaSite" id="TREG1_116480.1">
    <property type="protein sequence ID" value="TREG1_116480.1"/>
    <property type="gene ID" value="TREG1_116480"/>
</dbReference>
<evidence type="ECO:0000256" key="3">
    <source>
        <dbReference type="ARBA" id="ARBA00030733"/>
    </source>
</evidence>
<dbReference type="AlphaFoldDB" id="A0AA85IS98"/>